<dbReference type="SMART" id="SM00862">
    <property type="entry name" value="Trans_reg_C"/>
    <property type="match status" value="1"/>
</dbReference>
<dbReference type="GO" id="GO:0006355">
    <property type="term" value="P:regulation of DNA-templated transcription"/>
    <property type="evidence" value="ECO:0007669"/>
    <property type="project" value="InterPro"/>
</dbReference>
<dbReference type="InterPro" id="IPR036388">
    <property type="entry name" value="WH-like_DNA-bd_sf"/>
</dbReference>
<evidence type="ECO:0000256" key="3">
    <source>
        <dbReference type="ARBA" id="ARBA00023012"/>
    </source>
</evidence>
<feature type="domain" description="OmpR/PhoB-type" evidence="10">
    <location>
        <begin position="132"/>
        <end position="232"/>
    </location>
</feature>
<organism evidence="11 12">
    <name type="scientific">Bacillus infantis</name>
    <dbReference type="NCBI Taxonomy" id="324767"/>
    <lineage>
        <taxon>Bacteria</taxon>
        <taxon>Bacillati</taxon>
        <taxon>Bacillota</taxon>
        <taxon>Bacilli</taxon>
        <taxon>Bacillales</taxon>
        <taxon>Bacillaceae</taxon>
        <taxon>Bacillus</taxon>
    </lineage>
</organism>
<dbReference type="Pfam" id="PF00072">
    <property type="entry name" value="Response_reg"/>
    <property type="match status" value="1"/>
</dbReference>
<evidence type="ECO:0000313" key="11">
    <source>
        <dbReference type="EMBL" id="TYS52103.1"/>
    </source>
</evidence>
<dbReference type="Gene3D" id="3.40.50.2300">
    <property type="match status" value="1"/>
</dbReference>
<dbReference type="InterPro" id="IPR039420">
    <property type="entry name" value="WalR-like"/>
</dbReference>
<dbReference type="CDD" id="cd17574">
    <property type="entry name" value="REC_OmpR"/>
    <property type="match status" value="1"/>
</dbReference>
<keyword evidence="5 8" id="KW-0238">DNA-binding</keyword>
<keyword evidence="6" id="KW-0804">Transcription</keyword>
<feature type="domain" description="Response regulatory" evidence="9">
    <location>
        <begin position="6"/>
        <end position="119"/>
    </location>
</feature>
<dbReference type="CDD" id="cd00383">
    <property type="entry name" value="trans_reg_C"/>
    <property type="match status" value="1"/>
</dbReference>
<dbReference type="GO" id="GO:0000156">
    <property type="term" value="F:phosphorelay response regulator activity"/>
    <property type="evidence" value="ECO:0007669"/>
    <property type="project" value="TreeGrafter"/>
</dbReference>
<dbReference type="PROSITE" id="PS51755">
    <property type="entry name" value="OMPR_PHOB"/>
    <property type="match status" value="1"/>
</dbReference>
<dbReference type="FunFam" id="1.10.10.10:FF:000018">
    <property type="entry name" value="DNA-binding response regulator ResD"/>
    <property type="match status" value="1"/>
</dbReference>
<comment type="caution">
    <text evidence="11">The sequence shown here is derived from an EMBL/GenBank/DDBJ whole genome shotgun (WGS) entry which is preliminary data.</text>
</comment>
<evidence type="ECO:0000256" key="8">
    <source>
        <dbReference type="PROSITE-ProRule" id="PRU01091"/>
    </source>
</evidence>
<dbReference type="PANTHER" id="PTHR48111">
    <property type="entry name" value="REGULATOR OF RPOS"/>
    <property type="match status" value="1"/>
</dbReference>
<dbReference type="InterPro" id="IPR011006">
    <property type="entry name" value="CheY-like_superfamily"/>
</dbReference>
<evidence type="ECO:0000256" key="1">
    <source>
        <dbReference type="ARBA" id="ARBA00004496"/>
    </source>
</evidence>
<dbReference type="Gene3D" id="6.10.250.690">
    <property type="match status" value="1"/>
</dbReference>
<proteinExistence type="predicted"/>
<sequence length="238" mass="27039">MAKQARLLLVEDDGQIAKIICDHLRKDGFSVAWASTGKEGLEEFASEDFDLVIVDLMLPELDGFTLLRTIRKTHDIPMLIISARSEDESKVKGLNLGADDYITKPFSLEELSARISSHLRRYRRYQGVHDTSQLNVYQNGLSIDFSQKVVHLDGQLLNLTAKEYELLQLLAKNPFETFSKEALLEMVWKQEDISASNTVTVHIKSLRSKLKDTSRSAVFVQTVWGSGYRFIGEEKDEN</sequence>
<dbReference type="GO" id="GO:0032993">
    <property type="term" value="C:protein-DNA complex"/>
    <property type="evidence" value="ECO:0007669"/>
    <property type="project" value="TreeGrafter"/>
</dbReference>
<evidence type="ECO:0000313" key="12">
    <source>
        <dbReference type="Proteomes" id="UP000322139"/>
    </source>
</evidence>
<dbReference type="SUPFAM" id="SSF52172">
    <property type="entry name" value="CheY-like"/>
    <property type="match status" value="1"/>
</dbReference>
<dbReference type="PROSITE" id="PS50110">
    <property type="entry name" value="RESPONSE_REGULATORY"/>
    <property type="match status" value="1"/>
</dbReference>
<dbReference type="Proteomes" id="UP000322139">
    <property type="component" value="Unassembled WGS sequence"/>
</dbReference>
<dbReference type="Gene3D" id="1.10.10.10">
    <property type="entry name" value="Winged helix-like DNA-binding domain superfamily/Winged helix DNA-binding domain"/>
    <property type="match status" value="1"/>
</dbReference>
<comment type="subcellular location">
    <subcellularLocation>
        <location evidence="1">Cytoplasm</location>
    </subcellularLocation>
</comment>
<gene>
    <name evidence="11" type="ORF">FZD51_01265</name>
</gene>
<accession>A0A5D4RL70</accession>
<dbReference type="GO" id="GO:0005829">
    <property type="term" value="C:cytosol"/>
    <property type="evidence" value="ECO:0007669"/>
    <property type="project" value="TreeGrafter"/>
</dbReference>
<dbReference type="PANTHER" id="PTHR48111:SF2">
    <property type="entry name" value="RESPONSE REGULATOR SAER"/>
    <property type="match status" value="1"/>
</dbReference>
<keyword evidence="2 7" id="KW-0597">Phosphoprotein</keyword>
<evidence type="ECO:0000256" key="7">
    <source>
        <dbReference type="PROSITE-ProRule" id="PRU00169"/>
    </source>
</evidence>
<evidence type="ECO:0000256" key="4">
    <source>
        <dbReference type="ARBA" id="ARBA00023015"/>
    </source>
</evidence>
<evidence type="ECO:0000259" key="10">
    <source>
        <dbReference type="PROSITE" id="PS51755"/>
    </source>
</evidence>
<reference evidence="11 12" key="1">
    <citation type="submission" date="2019-08" db="EMBL/GenBank/DDBJ databases">
        <title>Bacillus genomes from the desert of Cuatro Cienegas, Coahuila.</title>
        <authorList>
            <person name="Olmedo-Alvarez G."/>
        </authorList>
    </citation>
    <scope>NUCLEOTIDE SEQUENCE [LARGE SCALE GENOMIC DNA]</scope>
    <source>
        <strain evidence="11 12">CH446_14T</strain>
    </source>
</reference>
<evidence type="ECO:0000256" key="2">
    <source>
        <dbReference type="ARBA" id="ARBA00022553"/>
    </source>
</evidence>
<dbReference type="SMART" id="SM00448">
    <property type="entry name" value="REC"/>
    <property type="match status" value="1"/>
</dbReference>
<feature type="modified residue" description="4-aspartylphosphate" evidence="7">
    <location>
        <position position="55"/>
    </location>
</feature>
<protein>
    <submittedName>
        <fullName evidence="11">Response regulator transcription factor</fullName>
    </submittedName>
</protein>
<dbReference type="EMBL" id="VTER01000001">
    <property type="protein sequence ID" value="TYS52103.1"/>
    <property type="molecule type" value="Genomic_DNA"/>
</dbReference>
<dbReference type="AlphaFoldDB" id="A0A5D4RL70"/>
<dbReference type="RefSeq" id="WP_148973083.1">
    <property type="nucleotide sequence ID" value="NZ_VTER01000001.1"/>
</dbReference>
<evidence type="ECO:0000256" key="6">
    <source>
        <dbReference type="ARBA" id="ARBA00023163"/>
    </source>
</evidence>
<evidence type="ECO:0000259" key="9">
    <source>
        <dbReference type="PROSITE" id="PS50110"/>
    </source>
</evidence>
<feature type="DNA-binding region" description="OmpR/PhoB-type" evidence="8">
    <location>
        <begin position="132"/>
        <end position="232"/>
    </location>
</feature>
<dbReference type="Pfam" id="PF00486">
    <property type="entry name" value="Trans_reg_C"/>
    <property type="match status" value="1"/>
</dbReference>
<dbReference type="InterPro" id="IPR001789">
    <property type="entry name" value="Sig_transdc_resp-reg_receiver"/>
</dbReference>
<dbReference type="GO" id="GO:0000976">
    <property type="term" value="F:transcription cis-regulatory region binding"/>
    <property type="evidence" value="ECO:0007669"/>
    <property type="project" value="TreeGrafter"/>
</dbReference>
<keyword evidence="3" id="KW-0902">Two-component regulatory system</keyword>
<name>A0A5D4RL70_9BACI</name>
<keyword evidence="4" id="KW-0805">Transcription regulation</keyword>
<dbReference type="InterPro" id="IPR001867">
    <property type="entry name" value="OmpR/PhoB-type_DNA-bd"/>
</dbReference>
<evidence type="ECO:0000256" key="5">
    <source>
        <dbReference type="ARBA" id="ARBA00023125"/>
    </source>
</evidence>